<feature type="domain" description="ATPase AAA-type core" evidence="1">
    <location>
        <begin position="3"/>
        <end position="67"/>
    </location>
</feature>
<dbReference type="GO" id="GO:0016887">
    <property type="term" value="F:ATP hydrolysis activity"/>
    <property type="evidence" value="ECO:0007669"/>
    <property type="project" value="InterPro"/>
</dbReference>
<evidence type="ECO:0000313" key="3">
    <source>
        <dbReference type="Proteomes" id="UP000254841"/>
    </source>
</evidence>
<evidence type="ECO:0000313" key="2">
    <source>
        <dbReference type="EMBL" id="STP06504.1"/>
    </source>
</evidence>
<dbReference type="GO" id="GO:0005524">
    <property type="term" value="F:ATP binding"/>
    <property type="evidence" value="ECO:0007669"/>
    <property type="project" value="InterPro"/>
</dbReference>
<dbReference type="Proteomes" id="UP000254841">
    <property type="component" value="Unassembled WGS sequence"/>
</dbReference>
<proteinExistence type="predicted"/>
<gene>
    <name evidence="2" type="primary">lon_4</name>
    <name evidence="2" type="ORF">NCTC12410_02043</name>
</gene>
<protein>
    <submittedName>
        <fullName evidence="2">ATP-dependent protease LA</fullName>
        <ecNumber evidence="2">3.4.21.53</ecNumber>
    </submittedName>
</protein>
<dbReference type="Pfam" id="PF00004">
    <property type="entry name" value="AAA"/>
    <property type="match status" value="1"/>
</dbReference>
<reference evidence="2 3" key="1">
    <citation type="submission" date="2018-06" db="EMBL/GenBank/DDBJ databases">
        <authorList>
            <consortium name="Pathogen Informatics"/>
            <person name="Doyle S."/>
        </authorList>
    </citation>
    <scope>NUCLEOTIDE SEQUENCE [LARGE SCALE GENOMIC DNA]</scope>
    <source>
        <strain evidence="2 3">NCTC12410</strain>
    </source>
</reference>
<dbReference type="SUPFAM" id="SSF52540">
    <property type="entry name" value="P-loop containing nucleoside triphosphate hydrolases"/>
    <property type="match status" value="1"/>
</dbReference>
<name>A0A377JL49_9HELI</name>
<dbReference type="EC" id="3.4.21.53" evidence="2"/>
<keyword evidence="2" id="KW-0645">Protease</keyword>
<dbReference type="InterPro" id="IPR027417">
    <property type="entry name" value="P-loop_NTPase"/>
</dbReference>
<dbReference type="Gene3D" id="3.40.50.300">
    <property type="entry name" value="P-loop containing nucleotide triphosphate hydrolases"/>
    <property type="match status" value="1"/>
</dbReference>
<accession>A0A377JL49</accession>
<dbReference type="GO" id="GO:0006515">
    <property type="term" value="P:protein quality control for misfolded or incompletely synthesized proteins"/>
    <property type="evidence" value="ECO:0007669"/>
    <property type="project" value="TreeGrafter"/>
</dbReference>
<organism evidence="2 3">
    <name type="scientific">Helicobacter canis</name>
    <dbReference type="NCBI Taxonomy" id="29419"/>
    <lineage>
        <taxon>Bacteria</taxon>
        <taxon>Pseudomonadati</taxon>
        <taxon>Campylobacterota</taxon>
        <taxon>Epsilonproteobacteria</taxon>
        <taxon>Campylobacterales</taxon>
        <taxon>Helicobacteraceae</taxon>
        <taxon>Helicobacter</taxon>
    </lineage>
</organism>
<dbReference type="AlphaFoldDB" id="A0A377JL49"/>
<dbReference type="PANTHER" id="PTHR43718:SF2">
    <property type="entry name" value="LON PROTEASE HOMOLOG, MITOCHONDRIAL"/>
    <property type="match status" value="1"/>
</dbReference>
<dbReference type="GO" id="GO:0004176">
    <property type="term" value="F:ATP-dependent peptidase activity"/>
    <property type="evidence" value="ECO:0007669"/>
    <property type="project" value="InterPro"/>
</dbReference>
<dbReference type="GO" id="GO:0004252">
    <property type="term" value="F:serine-type endopeptidase activity"/>
    <property type="evidence" value="ECO:0007669"/>
    <property type="project" value="UniProtKB-EC"/>
</dbReference>
<dbReference type="InterPro" id="IPR027065">
    <property type="entry name" value="Lon_Prtase"/>
</dbReference>
<evidence type="ECO:0000259" key="1">
    <source>
        <dbReference type="Pfam" id="PF00004"/>
    </source>
</evidence>
<dbReference type="PANTHER" id="PTHR43718">
    <property type="entry name" value="LON PROTEASE"/>
    <property type="match status" value="1"/>
</dbReference>
<dbReference type="InterPro" id="IPR003959">
    <property type="entry name" value="ATPase_AAA_core"/>
</dbReference>
<sequence length="91" mass="10286">MNPVVVLDEIDKIARGVRGDPTSVLLEILDPEQNVEFRDYYTNFSIDLSQVIFIATANDIAQIQPPCAIEWNLSLSLATHRKKKSKSRINT</sequence>
<keyword evidence="2" id="KW-0378">Hydrolase</keyword>
<dbReference type="EMBL" id="UGHV01000005">
    <property type="protein sequence ID" value="STP06504.1"/>
    <property type="molecule type" value="Genomic_DNA"/>
</dbReference>